<dbReference type="Proteomes" id="UP001498421">
    <property type="component" value="Unassembled WGS sequence"/>
</dbReference>
<gene>
    <name evidence="2" type="ORF">QQZ08_001995</name>
</gene>
<evidence type="ECO:0000256" key="1">
    <source>
        <dbReference type="SAM" id="MobiDB-lite"/>
    </source>
</evidence>
<accession>A0ABR1IE14</accession>
<evidence type="ECO:0000313" key="2">
    <source>
        <dbReference type="EMBL" id="KAK7431504.1"/>
    </source>
</evidence>
<comment type="caution">
    <text evidence="2">The sequence shown here is derived from an EMBL/GenBank/DDBJ whole genome shotgun (WGS) entry which is preliminary data.</text>
</comment>
<sequence>MSLQPLAVHVMARQHGANSDTMPIEFARERSMAVAMVLGTTERLRRERRGTPGWDNPTAAPYKPAQWRWKVLCPPGAVIQSNAAPVEDRTGEDESCEIDRRYAVGMDEAKMIDTIIRMVDSGLKEPAPVEEQDQSATVEEQE</sequence>
<dbReference type="EMBL" id="JAZAVK010000011">
    <property type="protein sequence ID" value="KAK7431504.1"/>
    <property type="molecule type" value="Genomic_DNA"/>
</dbReference>
<organism evidence="2 3">
    <name type="scientific">Neonectria magnoliae</name>
    <dbReference type="NCBI Taxonomy" id="2732573"/>
    <lineage>
        <taxon>Eukaryota</taxon>
        <taxon>Fungi</taxon>
        <taxon>Dikarya</taxon>
        <taxon>Ascomycota</taxon>
        <taxon>Pezizomycotina</taxon>
        <taxon>Sordariomycetes</taxon>
        <taxon>Hypocreomycetidae</taxon>
        <taxon>Hypocreales</taxon>
        <taxon>Nectriaceae</taxon>
        <taxon>Neonectria</taxon>
    </lineage>
</organism>
<name>A0ABR1IE14_9HYPO</name>
<proteinExistence type="predicted"/>
<evidence type="ECO:0000313" key="3">
    <source>
        <dbReference type="Proteomes" id="UP001498421"/>
    </source>
</evidence>
<feature type="compositionally biased region" description="Acidic residues" evidence="1">
    <location>
        <begin position="128"/>
        <end position="142"/>
    </location>
</feature>
<feature type="region of interest" description="Disordered" evidence="1">
    <location>
        <begin position="122"/>
        <end position="142"/>
    </location>
</feature>
<reference evidence="2 3" key="1">
    <citation type="journal article" date="2025" name="Microbiol. Resour. Announc.">
        <title>Draft genome sequences for Neonectria magnoliae and Neonectria punicea, canker pathogens of Liriodendron tulipifera and Acer saccharum in West Virginia.</title>
        <authorList>
            <person name="Petronek H.M."/>
            <person name="Kasson M.T."/>
            <person name="Metheny A.M."/>
            <person name="Stauder C.M."/>
            <person name="Lovett B."/>
            <person name="Lynch S.C."/>
            <person name="Garnas J.R."/>
            <person name="Kasson L.R."/>
            <person name="Stajich J.E."/>
        </authorList>
    </citation>
    <scope>NUCLEOTIDE SEQUENCE [LARGE SCALE GENOMIC DNA]</scope>
    <source>
        <strain evidence="2 3">NRRL 64651</strain>
    </source>
</reference>
<keyword evidence="3" id="KW-1185">Reference proteome</keyword>
<protein>
    <submittedName>
        <fullName evidence="2">Uncharacterized protein</fullName>
    </submittedName>
</protein>